<keyword evidence="3" id="KW-1185">Reference proteome</keyword>
<gene>
    <name evidence="2" type="ORF">GALMADRAFT_245533</name>
</gene>
<sequence>MAENFQTAAPIIPVIDERLECLPTAPRDHKVKVQQYNELLEDIYQREVELSNIKSTLVDMREQIAQEARILEGTNISGLVQQVQASASHEASKSDSGDSSDAEHAVLSDSASSDKSRRDAVKLLKDARKSKAKAKSSRRSKVPDAQLGGEWDYKLELGRGSLKRGQRASDAEDSDDD</sequence>
<feature type="region of interest" description="Disordered" evidence="1">
    <location>
        <begin position="158"/>
        <end position="177"/>
    </location>
</feature>
<protein>
    <submittedName>
        <fullName evidence="2">Uncharacterized protein</fullName>
    </submittedName>
</protein>
<feature type="region of interest" description="Disordered" evidence="1">
    <location>
        <begin position="83"/>
        <end position="150"/>
    </location>
</feature>
<feature type="compositionally biased region" description="Basic residues" evidence="1">
    <location>
        <begin position="130"/>
        <end position="140"/>
    </location>
</feature>
<dbReference type="AlphaFoldDB" id="A0A067THC9"/>
<dbReference type="OrthoDB" id="3042548at2759"/>
<dbReference type="HOGENOM" id="CLU_119148_0_0_1"/>
<evidence type="ECO:0000313" key="2">
    <source>
        <dbReference type="EMBL" id="KDR78378.1"/>
    </source>
</evidence>
<organism evidence="2 3">
    <name type="scientific">Galerina marginata (strain CBS 339.88)</name>
    <dbReference type="NCBI Taxonomy" id="685588"/>
    <lineage>
        <taxon>Eukaryota</taxon>
        <taxon>Fungi</taxon>
        <taxon>Dikarya</taxon>
        <taxon>Basidiomycota</taxon>
        <taxon>Agaricomycotina</taxon>
        <taxon>Agaricomycetes</taxon>
        <taxon>Agaricomycetidae</taxon>
        <taxon>Agaricales</taxon>
        <taxon>Agaricineae</taxon>
        <taxon>Strophariaceae</taxon>
        <taxon>Galerina</taxon>
    </lineage>
</organism>
<proteinExistence type="predicted"/>
<accession>A0A067THC9</accession>
<name>A0A067THC9_GALM3</name>
<evidence type="ECO:0000256" key="1">
    <source>
        <dbReference type="SAM" id="MobiDB-lite"/>
    </source>
</evidence>
<dbReference type="Proteomes" id="UP000027222">
    <property type="component" value="Unassembled WGS sequence"/>
</dbReference>
<feature type="compositionally biased region" description="Basic and acidic residues" evidence="1">
    <location>
        <begin position="90"/>
        <end position="129"/>
    </location>
</feature>
<reference evidence="3" key="1">
    <citation type="journal article" date="2014" name="Proc. Natl. Acad. Sci. U.S.A.">
        <title>Extensive sampling of basidiomycete genomes demonstrates inadequacy of the white-rot/brown-rot paradigm for wood decay fungi.</title>
        <authorList>
            <person name="Riley R."/>
            <person name="Salamov A.A."/>
            <person name="Brown D.W."/>
            <person name="Nagy L.G."/>
            <person name="Floudas D."/>
            <person name="Held B.W."/>
            <person name="Levasseur A."/>
            <person name="Lombard V."/>
            <person name="Morin E."/>
            <person name="Otillar R."/>
            <person name="Lindquist E.A."/>
            <person name="Sun H."/>
            <person name="LaButti K.M."/>
            <person name="Schmutz J."/>
            <person name="Jabbour D."/>
            <person name="Luo H."/>
            <person name="Baker S.E."/>
            <person name="Pisabarro A.G."/>
            <person name="Walton J.D."/>
            <person name="Blanchette R.A."/>
            <person name="Henrissat B."/>
            <person name="Martin F."/>
            <person name="Cullen D."/>
            <person name="Hibbett D.S."/>
            <person name="Grigoriev I.V."/>
        </authorList>
    </citation>
    <scope>NUCLEOTIDE SEQUENCE [LARGE SCALE GENOMIC DNA]</scope>
    <source>
        <strain evidence="3">CBS 339.88</strain>
    </source>
</reference>
<evidence type="ECO:0000313" key="3">
    <source>
        <dbReference type="Proteomes" id="UP000027222"/>
    </source>
</evidence>
<dbReference type="EMBL" id="KL142375">
    <property type="protein sequence ID" value="KDR78378.1"/>
    <property type="molecule type" value="Genomic_DNA"/>
</dbReference>